<dbReference type="AlphaFoldDB" id="A0A4U8YRH3"/>
<dbReference type="PANTHER" id="PTHR23073">
    <property type="entry name" value="26S PROTEASOME REGULATORY SUBUNIT"/>
    <property type="match status" value="1"/>
</dbReference>
<feature type="domain" description="AAA+ ATPase" evidence="5">
    <location>
        <begin position="526"/>
        <end position="658"/>
    </location>
</feature>
<name>A0A4U8YRH3_9BACT</name>
<evidence type="ECO:0000313" key="7">
    <source>
        <dbReference type="Proteomes" id="UP000507962"/>
    </source>
</evidence>
<dbReference type="InterPro" id="IPR003593">
    <property type="entry name" value="AAA+_ATPase"/>
</dbReference>
<gene>
    <name evidence="6" type="ORF">MSL71_39880</name>
</gene>
<dbReference type="InterPro" id="IPR050221">
    <property type="entry name" value="26S_Proteasome_ATPase"/>
</dbReference>
<dbReference type="InterPro" id="IPR054472">
    <property type="entry name" value="WHD"/>
</dbReference>
<dbReference type="Gene3D" id="3.40.50.300">
    <property type="entry name" value="P-loop containing nucleotide triphosphate hydrolases"/>
    <property type="match status" value="2"/>
</dbReference>
<dbReference type="Pfam" id="PF00004">
    <property type="entry name" value="AAA"/>
    <property type="match status" value="1"/>
</dbReference>
<dbReference type="CDD" id="cd19481">
    <property type="entry name" value="RecA-like_protease"/>
    <property type="match status" value="1"/>
</dbReference>
<comment type="similarity">
    <text evidence="1">Belongs to the AAA ATPase family.</text>
</comment>
<reference evidence="6 7" key="1">
    <citation type="submission" date="2019-03" db="EMBL/GenBank/DDBJ databases">
        <authorList>
            <person name="Nijsse B."/>
        </authorList>
    </citation>
    <scope>NUCLEOTIDE SEQUENCE [LARGE SCALE GENOMIC DNA]</scope>
    <source>
        <strain evidence="6">Desulfoluna butyratoxydans MSL71</strain>
    </source>
</reference>
<dbReference type="InterPro" id="IPR003959">
    <property type="entry name" value="ATPase_AAA_core"/>
</dbReference>
<dbReference type="SUPFAM" id="SSF52540">
    <property type="entry name" value="P-loop containing nucleoside triphosphate hydrolases"/>
    <property type="match status" value="2"/>
</dbReference>
<evidence type="ECO:0000256" key="4">
    <source>
        <dbReference type="SAM" id="MobiDB-lite"/>
    </source>
</evidence>
<keyword evidence="7" id="KW-1185">Reference proteome</keyword>
<evidence type="ECO:0000259" key="5">
    <source>
        <dbReference type="SMART" id="SM00382"/>
    </source>
</evidence>
<sequence length="740" mass="82339">MIIQGASPISGTASSPHPEETGYARNADHLADELRRLDLLIRHGVLTLRHGHEAFKDPEDAQSSMGLYISDSHVDRLLAEESVPSENTPDLSEVSDHLEKMGQEIARKVSASLARDIPLALPLLAGLYDLSPIEIQAVIICLAPELDRKYDTLYAYLQDDITRKRPSMDLILSLLCRTPAQKWSLRAIVSRESRLLQRGILQPVEDPHSPSGASDLATFLRVDRRITGFLLGHNAPDPRINAFARIEEQGDPIDRVLVPPHVKARALHLMGRQAGTPSVLYLHGPKGAEKRHLARSVCRELGCPMLRVDLSLVAPATPESDHLMWLAFREGLLTGALLLLDNVQALLSSDETLPFLKKVAQRITEFASPVFMAGEAPWTREAALEGLPFASLALPIPPVPLRETAWQRALEENASENREPWSALLARWFALPPGQIRDAARFAEMQSRMNSPEAPLTLPDLFAGCRQQSGDRLAALSVHVKPGSSWDDLVLPKEKTALLHEICAQVKHKERVFSDWGFDTRVHSGKGLSVLFSGPPGTGKTMAAQVIARDLQLSLYKIDLSGVVSKYIGETEKNLATIFREAEKSHAILFFDEADAIFGKRTELKDAHDRYANIETSYLLQKMEEYEGVVILASNFRSNMDEAFTRRLRFIVEFPFPDAGLREKIWRNHVPESAPLAEPLDFEGLARRFEVSGGTIKNIVLNSAFLAAEADEAIATRHILHGVRREFEKMGKLWTDEAEQ</sequence>
<evidence type="ECO:0000256" key="2">
    <source>
        <dbReference type="ARBA" id="ARBA00022741"/>
    </source>
</evidence>
<proteinExistence type="inferred from homology"/>
<protein>
    <submittedName>
        <fullName evidence="6">Atpase aaa-type core</fullName>
    </submittedName>
</protein>
<organism evidence="6 7">
    <name type="scientific">Desulfoluna butyratoxydans</name>
    <dbReference type="NCBI Taxonomy" id="231438"/>
    <lineage>
        <taxon>Bacteria</taxon>
        <taxon>Pseudomonadati</taxon>
        <taxon>Thermodesulfobacteriota</taxon>
        <taxon>Desulfobacteria</taxon>
        <taxon>Desulfobacterales</taxon>
        <taxon>Desulfolunaceae</taxon>
        <taxon>Desulfoluna</taxon>
    </lineage>
</organism>
<keyword evidence="2" id="KW-0547">Nucleotide-binding</keyword>
<accession>A0A4U8YRH3</accession>
<keyword evidence="3" id="KW-0067">ATP-binding</keyword>
<dbReference type="RefSeq" id="WP_180143876.1">
    <property type="nucleotide sequence ID" value="NZ_CAADHO010000008.1"/>
</dbReference>
<dbReference type="EMBL" id="CAADHO010000008">
    <property type="protein sequence ID" value="VFQ46324.1"/>
    <property type="molecule type" value="Genomic_DNA"/>
</dbReference>
<dbReference type="Pfam" id="PF22977">
    <property type="entry name" value="WHD"/>
    <property type="match status" value="1"/>
</dbReference>
<dbReference type="SMART" id="SM00382">
    <property type="entry name" value="AAA"/>
    <property type="match status" value="2"/>
</dbReference>
<dbReference type="InterPro" id="IPR027417">
    <property type="entry name" value="P-loop_NTPase"/>
</dbReference>
<dbReference type="GO" id="GO:0005524">
    <property type="term" value="F:ATP binding"/>
    <property type="evidence" value="ECO:0007669"/>
    <property type="project" value="UniProtKB-KW"/>
</dbReference>
<evidence type="ECO:0000256" key="3">
    <source>
        <dbReference type="ARBA" id="ARBA00022840"/>
    </source>
</evidence>
<dbReference type="Proteomes" id="UP000507962">
    <property type="component" value="Unassembled WGS sequence"/>
</dbReference>
<evidence type="ECO:0000313" key="6">
    <source>
        <dbReference type="EMBL" id="VFQ46324.1"/>
    </source>
</evidence>
<dbReference type="GO" id="GO:0016887">
    <property type="term" value="F:ATP hydrolysis activity"/>
    <property type="evidence" value="ECO:0007669"/>
    <property type="project" value="InterPro"/>
</dbReference>
<feature type="region of interest" description="Disordered" evidence="4">
    <location>
        <begin position="1"/>
        <end position="23"/>
    </location>
</feature>
<evidence type="ECO:0000256" key="1">
    <source>
        <dbReference type="ARBA" id="ARBA00006914"/>
    </source>
</evidence>
<feature type="domain" description="AAA+ ATPase" evidence="5">
    <location>
        <begin position="276"/>
        <end position="398"/>
    </location>
</feature>